<dbReference type="EMBL" id="SNRX01000017">
    <property type="protein sequence ID" value="KAA6301524.1"/>
    <property type="molecule type" value="Genomic_DNA"/>
</dbReference>
<feature type="chain" id="PRO_5024326906" description="Secretion system C-terminal sorting domain-containing protein" evidence="1">
    <location>
        <begin position="23"/>
        <end position="772"/>
    </location>
</feature>
<dbReference type="InterPro" id="IPR008964">
    <property type="entry name" value="Invasin/intimin_cell_adhesion"/>
</dbReference>
<dbReference type="InterPro" id="IPR011493">
    <property type="entry name" value="GLUG"/>
</dbReference>
<sequence length="772" mass="81632">MKKIIYSTIICLCSIISSFAQTYSGGTGTAAAPYLISSKADMAALAMAVNGGTTYSGTYFLLTQNLTGIATRIGNSETNSFRGIFDGGGYVVEVNIAVDGSSKVYAGVFGYISGATIKNLGVAGVVSSSSSYDGSYSYSGGLCGYSTNSTISNCYATGDVSSSSSSSYSSYSYSGGLCGYGGRITNSFAANASLISKRDGYNGAIGRIAAAEATIEICYALSSMLLNDAPVSSQSPTNKEGKDTNLSSFQSQAWIEDNLYWDFNNTWYIPNGLSALPVFKKTTKINFSLSSNTITYGDLQTITLAATSNNSTTPIVYSSTNNDVATIAGNSLTIKKAGTVAIIASQSDGNGFKAGGDTIQLVINKKELTLTANAASMTYGDTPPQYTCQYEGFAFNETQAVLKKLPALSCPATASSNAGNYTITPSAAEADNYSFVYKTGTLTVNKRNLRVIPNNTSWVYGDNNSIYFTFSFSYDGLINGDYISTQPTATTTATRYSNTGVYDITCSGGSATNYNFIYEKGQLTITKAPLNIAARTAYRYYGADNPVFAVSYSGFRNSDTEAVLSSQPQVFCNATKSSDAGNYPITISENLSAANYDISYTNGSLQIYKAILTAKADDKTRYVGEANPNFTITYTGFVNGENELLLDVLPQAICNAQAASAPGAYSIYVTGGSDTNYELERQSGTLTILSGSGIQEVASQWSVYPNPASESCVIQGASGSTLTITNMQGYIAYQKSNIAAHETVDVSTWSKGLYFLTVQAGSGKTNQKLIIR</sequence>
<evidence type="ECO:0000259" key="3">
    <source>
        <dbReference type="Pfam" id="PF18676"/>
    </source>
</evidence>
<reference evidence="5 6" key="1">
    <citation type="submission" date="2019-03" db="EMBL/GenBank/DDBJ databases">
        <title>Single cell metagenomics reveals metabolic interactions within the superorganism composed of flagellate Streblomastix strix and complex community of Bacteroidetes bacteria on its surface.</title>
        <authorList>
            <person name="Treitli S.C."/>
            <person name="Kolisko M."/>
            <person name="Husnik F."/>
            <person name="Keeling P."/>
            <person name="Hampl V."/>
        </authorList>
    </citation>
    <scope>NUCLEOTIDE SEQUENCE [LARGE SCALE GENOMIC DNA]</scope>
    <source>
        <strain evidence="5">St1</strain>
    </source>
</reference>
<feature type="domain" description="GLUG" evidence="2">
    <location>
        <begin position="136"/>
        <end position="161"/>
    </location>
</feature>
<dbReference type="InterPro" id="IPR026444">
    <property type="entry name" value="Secre_tail"/>
</dbReference>
<dbReference type="Gene3D" id="3.30.160.710">
    <property type="match status" value="4"/>
</dbReference>
<dbReference type="InterPro" id="IPR041286">
    <property type="entry name" value="MBG_2"/>
</dbReference>
<dbReference type="NCBIfam" id="TIGR04183">
    <property type="entry name" value="Por_Secre_tail"/>
    <property type="match status" value="1"/>
</dbReference>
<organism evidence="5 6">
    <name type="scientific">Candidatus Ordinivivax streblomastigis</name>
    <dbReference type="NCBI Taxonomy" id="2540710"/>
    <lineage>
        <taxon>Bacteria</taxon>
        <taxon>Pseudomonadati</taxon>
        <taxon>Bacteroidota</taxon>
        <taxon>Bacteroidia</taxon>
        <taxon>Bacteroidales</taxon>
        <taxon>Candidatus Ordinivivax</taxon>
    </lineage>
</organism>
<evidence type="ECO:0000259" key="4">
    <source>
        <dbReference type="Pfam" id="PF18962"/>
    </source>
</evidence>
<comment type="caution">
    <text evidence="5">The sequence shown here is derived from an EMBL/GenBank/DDBJ whole genome shotgun (WGS) entry which is preliminary data.</text>
</comment>
<feature type="domain" description="MBG" evidence="3">
    <location>
        <begin position="612"/>
        <end position="687"/>
    </location>
</feature>
<feature type="domain" description="MBG" evidence="3">
    <location>
        <begin position="530"/>
        <end position="605"/>
    </location>
</feature>
<evidence type="ECO:0008006" key="7">
    <source>
        <dbReference type="Google" id="ProtNLM"/>
    </source>
</evidence>
<accession>A0A5M8NZE4</accession>
<evidence type="ECO:0000313" key="5">
    <source>
        <dbReference type="EMBL" id="KAA6301524.1"/>
    </source>
</evidence>
<dbReference type="Gene3D" id="2.160.20.110">
    <property type="match status" value="1"/>
</dbReference>
<dbReference type="AlphaFoldDB" id="A0A5M8NZE4"/>
<proteinExistence type="predicted"/>
<name>A0A5M8NZE4_9BACT</name>
<feature type="domain" description="Secretion system C-terminal sorting" evidence="4">
    <location>
        <begin position="703"/>
        <end position="771"/>
    </location>
</feature>
<evidence type="ECO:0000259" key="2">
    <source>
        <dbReference type="Pfam" id="PF07581"/>
    </source>
</evidence>
<protein>
    <recommendedName>
        <fullName evidence="7">Secretion system C-terminal sorting domain-containing protein</fullName>
    </recommendedName>
</protein>
<feature type="signal peptide" evidence="1">
    <location>
        <begin position="1"/>
        <end position="22"/>
    </location>
</feature>
<evidence type="ECO:0000256" key="1">
    <source>
        <dbReference type="SAM" id="SignalP"/>
    </source>
</evidence>
<keyword evidence="1" id="KW-0732">Signal</keyword>
<feature type="domain" description="MBG" evidence="3">
    <location>
        <begin position="368"/>
        <end position="443"/>
    </location>
</feature>
<gene>
    <name evidence="5" type="ORF">EZS26_002268</name>
</gene>
<dbReference type="Pfam" id="PF18962">
    <property type="entry name" value="Por_Secre_tail"/>
    <property type="match status" value="1"/>
</dbReference>
<dbReference type="SUPFAM" id="SSF49373">
    <property type="entry name" value="Invasin/intimin cell-adhesion fragments"/>
    <property type="match status" value="1"/>
</dbReference>
<dbReference type="Gene3D" id="2.60.40.1080">
    <property type="match status" value="1"/>
</dbReference>
<feature type="domain" description="MBG" evidence="3">
    <location>
        <begin position="449"/>
        <end position="524"/>
    </location>
</feature>
<dbReference type="Pfam" id="PF18676">
    <property type="entry name" value="MBG_2"/>
    <property type="match status" value="4"/>
</dbReference>
<dbReference type="Proteomes" id="UP000324575">
    <property type="component" value="Unassembled WGS sequence"/>
</dbReference>
<evidence type="ECO:0000313" key="6">
    <source>
        <dbReference type="Proteomes" id="UP000324575"/>
    </source>
</evidence>
<dbReference type="Pfam" id="PF07581">
    <property type="entry name" value="Glug"/>
    <property type="match status" value="1"/>
</dbReference>